<dbReference type="InterPro" id="IPR035398">
    <property type="entry name" value="Bac_rhamnosid_C"/>
</dbReference>
<keyword evidence="3" id="KW-1185">Reference proteome</keyword>
<evidence type="ECO:0000313" key="2">
    <source>
        <dbReference type="EMBL" id="THC92595.1"/>
    </source>
</evidence>
<protein>
    <recommendedName>
        <fullName evidence="1">Alpha-L-rhamnosidase C-terminal domain-containing protein</fullName>
    </recommendedName>
</protein>
<gene>
    <name evidence="2" type="ORF">EYZ11_007925</name>
</gene>
<dbReference type="GO" id="GO:0005975">
    <property type="term" value="P:carbohydrate metabolic process"/>
    <property type="evidence" value="ECO:0007669"/>
    <property type="project" value="InterPro"/>
</dbReference>
<dbReference type="VEuPathDB" id="FungiDB:EYZ11_007925"/>
<dbReference type="PANTHER" id="PTHR33307">
    <property type="entry name" value="ALPHA-RHAMNOSIDASE (EUROFUNG)"/>
    <property type="match status" value="1"/>
</dbReference>
<dbReference type="EMBL" id="SOSA01000322">
    <property type="protein sequence ID" value="THC92595.1"/>
    <property type="molecule type" value="Genomic_DNA"/>
</dbReference>
<accession>A0A4S3JC51</accession>
<dbReference type="AlphaFoldDB" id="A0A4S3JC51"/>
<proteinExistence type="predicted"/>
<dbReference type="Gene3D" id="2.60.420.10">
    <property type="entry name" value="Maltose phosphorylase, domain 3"/>
    <property type="match status" value="1"/>
</dbReference>
<name>A0A4S3JC51_9EURO</name>
<dbReference type="PANTHER" id="PTHR33307:SF6">
    <property type="entry name" value="ALPHA-RHAMNOSIDASE (EUROFUNG)-RELATED"/>
    <property type="match status" value="1"/>
</dbReference>
<feature type="domain" description="Alpha-L-rhamnosidase C-terminal" evidence="1">
    <location>
        <begin position="69"/>
        <end position="110"/>
    </location>
</feature>
<dbReference type="Gene3D" id="1.50.10.10">
    <property type="match status" value="1"/>
</dbReference>
<reference evidence="2 3" key="1">
    <citation type="submission" date="2019-03" db="EMBL/GenBank/DDBJ databases">
        <title>The genome sequence of a newly discovered highly antifungal drug resistant Aspergillus species, Aspergillus tanneri NIH 1004.</title>
        <authorList>
            <person name="Mounaud S."/>
            <person name="Singh I."/>
            <person name="Joardar V."/>
            <person name="Pakala S."/>
            <person name="Pakala S."/>
            <person name="Venepally P."/>
            <person name="Hoover J."/>
            <person name="Nierman W."/>
            <person name="Chung J."/>
            <person name="Losada L."/>
        </authorList>
    </citation>
    <scope>NUCLEOTIDE SEQUENCE [LARGE SCALE GENOMIC DNA]</scope>
    <source>
        <strain evidence="2 3">NIH1004</strain>
    </source>
</reference>
<dbReference type="Pfam" id="PF17390">
    <property type="entry name" value="Bac_rhamnosid_C"/>
    <property type="match status" value="1"/>
</dbReference>
<dbReference type="STRING" id="1220188.A0A4S3JC51"/>
<dbReference type="InterPro" id="IPR012341">
    <property type="entry name" value="6hp_glycosidase-like_sf"/>
</dbReference>
<dbReference type="Proteomes" id="UP000308092">
    <property type="component" value="Unassembled WGS sequence"/>
</dbReference>
<evidence type="ECO:0000259" key="1">
    <source>
        <dbReference type="Pfam" id="PF17390"/>
    </source>
</evidence>
<dbReference type="InterPro" id="IPR016007">
    <property type="entry name" value="Alpha_rhamnosid"/>
</dbReference>
<sequence>MPFAVPNILEASPTATWGDSIVAVPRYLYWDPSRRPYPVQLCVNPREMTSFNHYADGLVASWMHSVIGGLNPSESGHKKLNIEVVPGGGLRDAHTKIQTPYGLASTQWWLATSLGKDCKGTDFHILAEVPEYLRHHRTSWD</sequence>
<evidence type="ECO:0000313" key="3">
    <source>
        <dbReference type="Proteomes" id="UP000308092"/>
    </source>
</evidence>
<organism evidence="2 3">
    <name type="scientific">Aspergillus tanneri</name>
    <dbReference type="NCBI Taxonomy" id="1220188"/>
    <lineage>
        <taxon>Eukaryota</taxon>
        <taxon>Fungi</taxon>
        <taxon>Dikarya</taxon>
        <taxon>Ascomycota</taxon>
        <taxon>Pezizomycotina</taxon>
        <taxon>Eurotiomycetes</taxon>
        <taxon>Eurotiomycetidae</taxon>
        <taxon>Eurotiales</taxon>
        <taxon>Aspergillaceae</taxon>
        <taxon>Aspergillus</taxon>
        <taxon>Aspergillus subgen. Circumdati</taxon>
    </lineage>
</organism>
<comment type="caution">
    <text evidence="2">The sequence shown here is derived from an EMBL/GenBank/DDBJ whole genome shotgun (WGS) entry which is preliminary data.</text>
</comment>